<reference evidence="3" key="1">
    <citation type="submission" date="2019-06" db="EMBL/GenBank/DDBJ databases">
        <authorList>
            <person name="Broberg M."/>
        </authorList>
    </citation>
    <scope>NUCLEOTIDE SEQUENCE [LARGE SCALE GENOMIC DNA]</scope>
</reference>
<dbReference type="AlphaFoldDB" id="A0A9N9W357"/>
<organism evidence="2 3">
    <name type="scientific">Clonostachys solani</name>
    <dbReference type="NCBI Taxonomy" id="160281"/>
    <lineage>
        <taxon>Eukaryota</taxon>
        <taxon>Fungi</taxon>
        <taxon>Dikarya</taxon>
        <taxon>Ascomycota</taxon>
        <taxon>Pezizomycotina</taxon>
        <taxon>Sordariomycetes</taxon>
        <taxon>Hypocreomycetidae</taxon>
        <taxon>Hypocreales</taxon>
        <taxon>Bionectriaceae</taxon>
        <taxon>Clonostachys</taxon>
    </lineage>
</organism>
<comment type="caution">
    <text evidence="2">The sequence shown here is derived from an EMBL/GenBank/DDBJ whole genome shotgun (WGS) entry which is preliminary data.</text>
</comment>
<evidence type="ECO:0000259" key="1">
    <source>
        <dbReference type="Pfam" id="PF20254"/>
    </source>
</evidence>
<name>A0A9N9W357_9HYPO</name>
<dbReference type="EMBL" id="CABFOC020000007">
    <property type="protein sequence ID" value="CAH0044556.1"/>
    <property type="molecule type" value="Genomic_DNA"/>
</dbReference>
<protein>
    <recommendedName>
        <fullName evidence="1">N,N-dimethylformamidase beta subunit-like C-terminal domain-containing protein</fullName>
    </recommendedName>
</protein>
<keyword evidence="3" id="KW-1185">Reference proteome</keyword>
<sequence>MPLVLTLETCCTVWRPWLPIQHQLPSFHWDIATYDFSVGIDPDEIFDISASGLNGVLINAATRACLPIFDLAHTLLKSKALIRPRAKIASVFSTFTYLAYAYMHIHDETKSTYISLPEGVQLSGDELSRMDVAIESPEITILLLRSERHDDHFMLFNEELIFPMIGTLGSPPSLARSDMVYYQTNGGESVFSVGSINWSNSLTWDG</sequence>
<accession>A0A9N9W357</accession>
<dbReference type="Pfam" id="PF20254">
    <property type="entry name" value="DMFA2_C"/>
    <property type="match status" value="1"/>
</dbReference>
<reference evidence="2 3" key="2">
    <citation type="submission" date="2021-10" db="EMBL/GenBank/DDBJ databases">
        <authorList>
            <person name="Piombo E."/>
        </authorList>
    </citation>
    <scope>NUCLEOTIDE SEQUENCE [LARGE SCALE GENOMIC DNA]</scope>
</reference>
<dbReference type="OrthoDB" id="5287072at2759"/>
<evidence type="ECO:0000313" key="3">
    <source>
        <dbReference type="Proteomes" id="UP000775872"/>
    </source>
</evidence>
<evidence type="ECO:0000313" key="2">
    <source>
        <dbReference type="EMBL" id="CAH0044556.1"/>
    </source>
</evidence>
<dbReference type="InterPro" id="IPR046540">
    <property type="entry name" value="DMFA2_C"/>
</dbReference>
<dbReference type="Proteomes" id="UP000775872">
    <property type="component" value="Unassembled WGS sequence"/>
</dbReference>
<proteinExistence type="predicted"/>
<feature type="domain" description="N,N-dimethylformamidase beta subunit-like C-terminal" evidence="1">
    <location>
        <begin position="120"/>
        <end position="203"/>
    </location>
</feature>
<gene>
    <name evidence="2" type="ORF">CSOL1703_00010292</name>
</gene>